<gene>
    <name evidence="1" type="primary">Cnig_chr_IV.g12213</name>
    <name evidence="1" type="ORF">B9Z55_012213</name>
</gene>
<dbReference type="AlphaFoldDB" id="A0A2G5TWA2"/>
<sequence>MTFTDKSIHEMSMGDRKFKNQIIVQFARLIQQEELSGIGKKGGVYSKMACQVEFVDRNQRCPEFRLPTSGSKISLPDNSDRN</sequence>
<accession>A0A2G5TWA2</accession>
<proteinExistence type="predicted"/>
<organism evidence="1 2">
    <name type="scientific">Caenorhabditis nigoni</name>
    <dbReference type="NCBI Taxonomy" id="1611254"/>
    <lineage>
        <taxon>Eukaryota</taxon>
        <taxon>Metazoa</taxon>
        <taxon>Ecdysozoa</taxon>
        <taxon>Nematoda</taxon>
        <taxon>Chromadorea</taxon>
        <taxon>Rhabditida</taxon>
        <taxon>Rhabditina</taxon>
        <taxon>Rhabditomorpha</taxon>
        <taxon>Rhabditoidea</taxon>
        <taxon>Rhabditidae</taxon>
        <taxon>Peloderinae</taxon>
        <taxon>Caenorhabditis</taxon>
    </lineage>
</organism>
<protein>
    <submittedName>
        <fullName evidence="1">Uncharacterized protein</fullName>
    </submittedName>
</protein>
<comment type="caution">
    <text evidence="1">The sequence shown here is derived from an EMBL/GenBank/DDBJ whole genome shotgun (WGS) entry which is preliminary data.</text>
</comment>
<dbReference type="EMBL" id="PDUG01000004">
    <property type="protein sequence ID" value="PIC31544.1"/>
    <property type="molecule type" value="Genomic_DNA"/>
</dbReference>
<keyword evidence="2" id="KW-1185">Reference proteome</keyword>
<reference evidence="2" key="1">
    <citation type="submission" date="2017-10" db="EMBL/GenBank/DDBJ databases">
        <title>Rapid genome shrinkage in a self-fertile nematode reveals novel sperm competition proteins.</title>
        <authorList>
            <person name="Yin D."/>
            <person name="Schwarz E.M."/>
            <person name="Thomas C.G."/>
            <person name="Felde R.L."/>
            <person name="Korf I.F."/>
            <person name="Cutter A.D."/>
            <person name="Schartner C.M."/>
            <person name="Ralston E.J."/>
            <person name="Meyer B.J."/>
            <person name="Haag E.S."/>
        </authorList>
    </citation>
    <scope>NUCLEOTIDE SEQUENCE [LARGE SCALE GENOMIC DNA]</scope>
    <source>
        <strain evidence="2">JU1422</strain>
    </source>
</reference>
<dbReference type="Proteomes" id="UP000230233">
    <property type="component" value="Chromosome IV"/>
</dbReference>
<name>A0A2G5TWA2_9PELO</name>
<evidence type="ECO:0000313" key="1">
    <source>
        <dbReference type="EMBL" id="PIC31544.1"/>
    </source>
</evidence>
<evidence type="ECO:0000313" key="2">
    <source>
        <dbReference type="Proteomes" id="UP000230233"/>
    </source>
</evidence>